<dbReference type="Proteomes" id="UP000801492">
    <property type="component" value="Unassembled WGS sequence"/>
</dbReference>
<dbReference type="InterPro" id="IPR006170">
    <property type="entry name" value="PBP/GOBP"/>
</dbReference>
<evidence type="ECO:0000313" key="2">
    <source>
        <dbReference type="Proteomes" id="UP000801492"/>
    </source>
</evidence>
<protein>
    <submittedName>
        <fullName evidence="1">Uncharacterized protein</fullName>
    </submittedName>
</protein>
<evidence type="ECO:0000313" key="1">
    <source>
        <dbReference type="EMBL" id="KAF2886809.1"/>
    </source>
</evidence>
<comment type="caution">
    <text evidence="1">The sequence shown here is derived from an EMBL/GenBank/DDBJ whole genome shotgun (WGS) entry which is preliminary data.</text>
</comment>
<reference evidence="1" key="1">
    <citation type="submission" date="2019-08" db="EMBL/GenBank/DDBJ databases">
        <title>The genome of the North American firefly Photinus pyralis.</title>
        <authorList>
            <consortium name="Photinus pyralis genome working group"/>
            <person name="Fallon T.R."/>
            <person name="Sander Lower S.E."/>
            <person name="Weng J.-K."/>
        </authorList>
    </citation>
    <scope>NUCLEOTIDE SEQUENCE</scope>
    <source>
        <strain evidence="1">TRF0915ILg1</strain>
        <tissue evidence="1">Whole body</tissue>
    </source>
</reference>
<dbReference type="OrthoDB" id="6719809at2759"/>
<dbReference type="EMBL" id="VTPC01086373">
    <property type="protein sequence ID" value="KAF2886809.1"/>
    <property type="molecule type" value="Genomic_DNA"/>
</dbReference>
<accession>A0A8K0CGB4</accession>
<keyword evidence="2" id="KW-1185">Reference proteome</keyword>
<name>A0A8K0CGB4_IGNLU</name>
<organism evidence="1 2">
    <name type="scientific">Ignelater luminosus</name>
    <name type="common">Cucubano</name>
    <name type="synonym">Pyrophorus luminosus</name>
    <dbReference type="NCBI Taxonomy" id="2038154"/>
    <lineage>
        <taxon>Eukaryota</taxon>
        <taxon>Metazoa</taxon>
        <taxon>Ecdysozoa</taxon>
        <taxon>Arthropoda</taxon>
        <taxon>Hexapoda</taxon>
        <taxon>Insecta</taxon>
        <taxon>Pterygota</taxon>
        <taxon>Neoptera</taxon>
        <taxon>Endopterygota</taxon>
        <taxon>Coleoptera</taxon>
        <taxon>Polyphaga</taxon>
        <taxon>Elateriformia</taxon>
        <taxon>Elateroidea</taxon>
        <taxon>Elateridae</taxon>
        <taxon>Agrypninae</taxon>
        <taxon>Pyrophorini</taxon>
        <taxon>Ignelater</taxon>
    </lineage>
</organism>
<dbReference type="Gene3D" id="1.10.238.20">
    <property type="entry name" value="Pheromone/general odorant binding protein domain"/>
    <property type="match status" value="1"/>
</dbReference>
<dbReference type="SUPFAM" id="SSF47565">
    <property type="entry name" value="Insect pheromone/odorant-binding proteins"/>
    <property type="match status" value="1"/>
</dbReference>
<dbReference type="AlphaFoldDB" id="A0A8K0CGB4"/>
<dbReference type="GO" id="GO:0005549">
    <property type="term" value="F:odorant binding"/>
    <property type="evidence" value="ECO:0007669"/>
    <property type="project" value="InterPro"/>
</dbReference>
<dbReference type="CDD" id="cd23992">
    <property type="entry name" value="PBP_GOBP"/>
    <property type="match status" value="1"/>
</dbReference>
<dbReference type="Pfam" id="PF01395">
    <property type="entry name" value="PBP_GOBP"/>
    <property type="match status" value="1"/>
</dbReference>
<gene>
    <name evidence="1" type="ORF">ILUMI_19364</name>
</gene>
<dbReference type="InterPro" id="IPR036728">
    <property type="entry name" value="PBP_GOBP_sf"/>
</dbReference>
<proteinExistence type="predicted"/>
<sequence>MRQEWKEANAPVAKDCMRRTGIKQETIDAFYDHEAMPNDHAWKCFIECTGFREHILGSTGDSEGSGAGKYACLSAPLVQSCEPVRGPDSCERAYLFLTCIINNLPK</sequence>